<feature type="domain" description="AAA+ ATPase" evidence="3">
    <location>
        <begin position="122"/>
        <end position="278"/>
    </location>
</feature>
<accession>A0A1Z1MS69</accession>
<keyword evidence="4" id="KW-0934">Plastid</keyword>
<organism evidence="4">
    <name type="scientific">Kapraunia schneideri</name>
    <dbReference type="NCBI Taxonomy" id="717899"/>
    <lineage>
        <taxon>Eukaryota</taxon>
        <taxon>Rhodophyta</taxon>
        <taxon>Florideophyceae</taxon>
        <taxon>Rhodymeniophycidae</taxon>
        <taxon>Ceramiales</taxon>
        <taxon>Rhodomelaceae</taxon>
        <taxon>Kapraunia</taxon>
    </lineage>
</organism>
<dbReference type="GeneID" id="33362011"/>
<dbReference type="RefSeq" id="YP_009399334.1">
    <property type="nucleotide sequence ID" value="NC_035296.1"/>
</dbReference>
<dbReference type="AlphaFoldDB" id="A0A1Z1MS69"/>
<evidence type="ECO:0000256" key="1">
    <source>
        <dbReference type="ARBA" id="ARBA00022741"/>
    </source>
</evidence>
<dbReference type="Gene3D" id="3.40.50.300">
    <property type="entry name" value="P-loop containing nucleotide triphosphate hydrolases"/>
    <property type="match status" value="1"/>
</dbReference>
<dbReference type="InterPro" id="IPR027417">
    <property type="entry name" value="P-loop_NTPase"/>
</dbReference>
<sequence>MLIADDLDMLLDILPDFVKKPLNMHPHKRFLIEVVMDLGRKPEARFPYGPQYLSVNSISWHDLDFCIKKLPQFSGDNRSGIECTLHRISSIKNRKGNIVGLTFRVGRAIFGTIGLIKDLLYMKKSILVLGRPGVGKTTAIREITRILSDEMQKRVVIIDTSNEIAGDGDIPHPAIGRARRMQVSRPELQHQVMIEAVENHMPEVIIIDEIGTELESLAARTIAERGVQLVGTVHGNSLDNLIKNPVISDLIGGIQYVTLGDDEAKRRGSQKSILERKTLPAFQVAIEIHERNNWIIHDKVDEVVDKLLHGSISFFQSRKLYEDGSISIYPKNFNSFHFTLHTNSLTYHSREPNDNNKFLDLSRNNQREAFSMSSNNTSVIDNRLNTKPHNKNFLKVSFLYIYNINIQYVEESIQRLNLFLVLTRDIFKADYILGLKSNIKYSTKIRQIAKLKKIIIYTISRNNISSIHKALKLITNHNNSFLFHWFRMCMNKQTIELDAIIETRYAIEKIILIHKESVILLPRDQRTINLQVKLINLYKLNYSILGNKNLQKLIIYPS</sequence>
<proteinExistence type="predicted"/>
<dbReference type="CDD" id="cd00009">
    <property type="entry name" value="AAA"/>
    <property type="match status" value="1"/>
</dbReference>
<keyword evidence="2" id="KW-0067">ATP-binding</keyword>
<dbReference type="Pfam" id="PF19568">
    <property type="entry name" value="Spore_III_AA"/>
    <property type="match status" value="1"/>
</dbReference>
<name>A0A1Z1MS69_9FLOR</name>
<dbReference type="InterPro" id="IPR058670">
    <property type="entry name" value="PTPase_dom"/>
</dbReference>
<evidence type="ECO:0000259" key="3">
    <source>
        <dbReference type="SMART" id="SM00382"/>
    </source>
</evidence>
<evidence type="ECO:0000256" key="2">
    <source>
        <dbReference type="ARBA" id="ARBA00022840"/>
    </source>
</evidence>
<dbReference type="Pfam" id="PF25516">
    <property type="entry name" value="PTPase"/>
    <property type="match status" value="1"/>
</dbReference>
<dbReference type="GO" id="GO:0005524">
    <property type="term" value="F:ATP binding"/>
    <property type="evidence" value="ECO:0007669"/>
    <property type="project" value="UniProtKB-KW"/>
</dbReference>
<protein>
    <recommendedName>
        <fullName evidence="3">AAA+ ATPase domain-containing protein</fullName>
    </recommendedName>
</protein>
<evidence type="ECO:0000313" key="4">
    <source>
        <dbReference type="EMBL" id="ARW68940.1"/>
    </source>
</evidence>
<dbReference type="PANTHER" id="PTHR20953:SF3">
    <property type="entry name" value="P-LOOP CONTAINING NUCLEOSIDE TRIPHOSPHATE HYDROLASES SUPERFAMILY PROTEIN"/>
    <property type="match status" value="1"/>
</dbReference>
<geneLocation type="chloroplast" evidence="4"/>
<dbReference type="PANTHER" id="PTHR20953">
    <property type="entry name" value="KINASE-RELATED"/>
    <property type="match status" value="1"/>
</dbReference>
<reference evidence="4" key="1">
    <citation type="journal article" date="2017" name="J. Phycol.">
        <title>Analysis of chloroplast genomes and a supermatrix inform reclassification of the Rhodomelaceae (Rhodophyta).</title>
        <authorList>
            <person name="Diaz-Tapia P."/>
            <person name="Maggs C.A."/>
            <person name="West J.A."/>
            <person name="Verbruggen H."/>
        </authorList>
    </citation>
    <scope>NUCLEOTIDE SEQUENCE</scope>
    <source>
        <strain evidence="4">PD1720</strain>
    </source>
</reference>
<dbReference type="InterPro" id="IPR045735">
    <property type="entry name" value="Spore_III_AA_AAA+_ATPase"/>
</dbReference>
<dbReference type="InterPro" id="IPR003593">
    <property type="entry name" value="AAA+_ATPase"/>
</dbReference>
<dbReference type="EMBL" id="MF101454">
    <property type="protein sequence ID" value="ARW68940.1"/>
    <property type="molecule type" value="Genomic_DNA"/>
</dbReference>
<keyword evidence="4" id="KW-0150">Chloroplast</keyword>
<dbReference type="SMART" id="SM00382">
    <property type="entry name" value="AAA"/>
    <property type="match status" value="1"/>
</dbReference>
<gene>
    <name evidence="4" type="primary">ycf45</name>
</gene>
<dbReference type="SUPFAM" id="SSF52540">
    <property type="entry name" value="P-loop containing nucleoside triphosphate hydrolases"/>
    <property type="match status" value="1"/>
</dbReference>
<keyword evidence="1" id="KW-0547">Nucleotide-binding</keyword>